<dbReference type="RefSeq" id="WP_378999933.1">
    <property type="nucleotide sequence ID" value="NZ_JBHSMT010000029.1"/>
</dbReference>
<gene>
    <name evidence="1" type="ORF">ACFPM8_19160</name>
</gene>
<reference evidence="2" key="1">
    <citation type="journal article" date="2019" name="Int. J. Syst. Evol. Microbiol.">
        <title>The Global Catalogue of Microorganisms (GCM) 10K type strain sequencing project: providing services to taxonomists for standard genome sequencing and annotation.</title>
        <authorList>
            <consortium name="The Broad Institute Genomics Platform"/>
            <consortium name="The Broad Institute Genome Sequencing Center for Infectious Disease"/>
            <person name="Wu L."/>
            <person name="Ma J."/>
        </authorList>
    </citation>
    <scope>NUCLEOTIDE SEQUENCE [LARGE SCALE GENOMIC DNA]</scope>
    <source>
        <strain evidence="2">JCM 17066</strain>
    </source>
</reference>
<accession>A0ABW0MFP4</accession>
<proteinExistence type="predicted"/>
<evidence type="ECO:0008006" key="3">
    <source>
        <dbReference type="Google" id="ProtNLM"/>
    </source>
</evidence>
<evidence type="ECO:0000313" key="1">
    <source>
        <dbReference type="EMBL" id="MFC5476087.1"/>
    </source>
</evidence>
<protein>
    <recommendedName>
        <fullName evidence="3">DUF2486 family protein</fullName>
    </recommendedName>
</protein>
<evidence type="ECO:0000313" key="2">
    <source>
        <dbReference type="Proteomes" id="UP001596045"/>
    </source>
</evidence>
<comment type="caution">
    <text evidence="1">The sequence shown here is derived from an EMBL/GenBank/DDBJ whole genome shotgun (WGS) entry which is preliminary data.</text>
</comment>
<sequence>MTNSKLDASIPLLTEVIEPTVPEPVDIPLLDNPVQPVPSAPAAAGELEIAEPQAEITLSKRDWERLELEVREKVLQQLHDRIDFVIEQRVRDGLADVLQTAVESMAEQIRTGLHHTLDEVICRAISLELTKLQKTNI</sequence>
<dbReference type="EMBL" id="JBHSMT010000029">
    <property type="protein sequence ID" value="MFC5476087.1"/>
    <property type="molecule type" value="Genomic_DNA"/>
</dbReference>
<dbReference type="Proteomes" id="UP001596045">
    <property type="component" value="Unassembled WGS sequence"/>
</dbReference>
<organism evidence="1 2">
    <name type="scientific">Paraherbaspirillum soli</name>
    <dbReference type="NCBI Taxonomy" id="631222"/>
    <lineage>
        <taxon>Bacteria</taxon>
        <taxon>Pseudomonadati</taxon>
        <taxon>Pseudomonadota</taxon>
        <taxon>Betaproteobacteria</taxon>
        <taxon>Burkholderiales</taxon>
        <taxon>Oxalobacteraceae</taxon>
        <taxon>Paraherbaspirillum</taxon>
    </lineage>
</organism>
<keyword evidence="2" id="KW-1185">Reference proteome</keyword>
<name>A0ABW0MFP4_9BURK</name>